<dbReference type="EMBL" id="CAJHJG010002749">
    <property type="protein sequence ID" value="CAD6922881.1"/>
    <property type="molecule type" value="Genomic_DNA"/>
</dbReference>
<comment type="caution">
    <text evidence="5">The sequence shown here is derived from an EMBL/GenBank/DDBJ whole genome shotgun (WGS) entry which is preliminary data.</text>
</comment>
<evidence type="ECO:0000256" key="2">
    <source>
        <dbReference type="ARBA" id="ARBA00023315"/>
    </source>
</evidence>
<dbReference type="Proteomes" id="UP000077671">
    <property type="component" value="Unassembled WGS sequence"/>
</dbReference>
<reference evidence="4" key="3">
    <citation type="submission" date="2020-10" db="EMBL/GenBank/DDBJ databases">
        <authorList>
            <person name="Sedaghatjoo S."/>
        </authorList>
    </citation>
    <scope>NUCLEOTIDE SEQUENCE</scope>
    <source>
        <strain evidence="4">AZH3</strain>
    </source>
</reference>
<evidence type="ECO:0000313" key="5">
    <source>
        <dbReference type="EMBL" id="KAE8260983.1"/>
    </source>
</evidence>
<dbReference type="AlphaFoldDB" id="A0A177V916"/>
<dbReference type="PANTHER" id="PTHR42919">
    <property type="entry name" value="N-ALPHA-ACETYLTRANSFERASE"/>
    <property type="match status" value="1"/>
</dbReference>
<feature type="domain" description="N-acetyltransferase" evidence="3">
    <location>
        <begin position="34"/>
        <end position="209"/>
    </location>
</feature>
<gene>
    <name evidence="5" type="ORF">A4X03_0g3643</name>
    <name evidence="4" type="ORF">JKIAZH3_G2848</name>
</gene>
<protein>
    <recommendedName>
        <fullName evidence="3">N-acetyltransferase domain-containing protein</fullName>
    </recommendedName>
</protein>
<accession>A0A177V916</accession>
<dbReference type="GO" id="GO:0016747">
    <property type="term" value="F:acyltransferase activity, transferring groups other than amino-acyl groups"/>
    <property type="evidence" value="ECO:0007669"/>
    <property type="project" value="InterPro"/>
</dbReference>
<evidence type="ECO:0000259" key="3">
    <source>
        <dbReference type="PROSITE" id="PS51186"/>
    </source>
</evidence>
<evidence type="ECO:0000313" key="6">
    <source>
        <dbReference type="Proteomes" id="UP000077671"/>
    </source>
</evidence>
<dbReference type="Proteomes" id="UP000836402">
    <property type="component" value="Unassembled WGS sequence"/>
</dbReference>
<evidence type="ECO:0000256" key="1">
    <source>
        <dbReference type="ARBA" id="ARBA00022679"/>
    </source>
</evidence>
<dbReference type="CDD" id="cd04301">
    <property type="entry name" value="NAT_SF"/>
    <property type="match status" value="1"/>
</dbReference>
<evidence type="ECO:0000313" key="7">
    <source>
        <dbReference type="Proteomes" id="UP000836402"/>
    </source>
</evidence>
<dbReference type="SUPFAM" id="SSF55729">
    <property type="entry name" value="Acyl-CoA N-acyltransferases (Nat)"/>
    <property type="match status" value="1"/>
</dbReference>
<name>A0A177V916_9BASI</name>
<dbReference type="EMBL" id="LWDD02000435">
    <property type="protein sequence ID" value="KAE8260983.1"/>
    <property type="molecule type" value="Genomic_DNA"/>
</dbReference>
<dbReference type="PROSITE" id="PS51186">
    <property type="entry name" value="GNAT"/>
    <property type="match status" value="1"/>
</dbReference>
<dbReference type="InterPro" id="IPR051556">
    <property type="entry name" value="N-term/lysine_N-AcTrnsfr"/>
</dbReference>
<dbReference type="InterPro" id="IPR016181">
    <property type="entry name" value="Acyl_CoA_acyltransferase"/>
</dbReference>
<reference evidence="5" key="2">
    <citation type="journal article" date="2019" name="IMA Fungus">
        <title>Genome sequencing and comparison of five Tilletia species to identify candidate genes for the detection of regulated species infecting wheat.</title>
        <authorList>
            <person name="Nguyen H.D.T."/>
            <person name="Sultana T."/>
            <person name="Kesanakurti P."/>
            <person name="Hambleton S."/>
        </authorList>
    </citation>
    <scope>NUCLEOTIDE SEQUENCE</scope>
    <source>
        <strain evidence="5">DAOMC 238032</strain>
    </source>
</reference>
<keyword evidence="7" id="KW-1185">Reference proteome</keyword>
<organism evidence="5 6">
    <name type="scientific">Tilletia caries</name>
    <name type="common">wheat bunt fungus</name>
    <dbReference type="NCBI Taxonomy" id="13290"/>
    <lineage>
        <taxon>Eukaryota</taxon>
        <taxon>Fungi</taxon>
        <taxon>Dikarya</taxon>
        <taxon>Basidiomycota</taxon>
        <taxon>Ustilaginomycotina</taxon>
        <taxon>Exobasidiomycetes</taxon>
        <taxon>Tilletiales</taxon>
        <taxon>Tilletiaceae</taxon>
        <taxon>Tilletia</taxon>
    </lineage>
</organism>
<sequence>MTSASPPASSITPTSAQNAASDVASGIDFSSVTLRFSTTTDEDIRAVVALGRKVFFDTFAHTVSAEDMQRYLDESYTYNPIKADLTNPNKRCILAESKGADGATILLGYSFLATDTTEDCLKDTPKPIELQRIYTHPMSHGKGVAKQLAEASFDLGRKEGFENMWLGVFSENHRGIGFYKKMGFVKIGTHEFKVGDQVDIDDVMLRSLKERSLYLPARPSPVPLTLLFGFQHRIFFERDLM</sequence>
<dbReference type="InterPro" id="IPR000182">
    <property type="entry name" value="GNAT_dom"/>
</dbReference>
<keyword evidence="1" id="KW-0808">Transferase</keyword>
<dbReference type="Pfam" id="PF00583">
    <property type="entry name" value="Acetyltransf_1"/>
    <property type="match status" value="1"/>
</dbReference>
<evidence type="ECO:0000313" key="4">
    <source>
        <dbReference type="EMBL" id="CAD6922881.1"/>
    </source>
</evidence>
<dbReference type="PANTHER" id="PTHR42919:SF8">
    <property type="entry name" value="N-ALPHA-ACETYLTRANSFERASE 50"/>
    <property type="match status" value="1"/>
</dbReference>
<keyword evidence="2" id="KW-0012">Acyltransferase</keyword>
<reference evidence="5" key="1">
    <citation type="submission" date="2016-04" db="EMBL/GenBank/DDBJ databases">
        <authorList>
            <person name="Nguyen H.D."/>
            <person name="Kesanakurti P."/>
            <person name="Cullis J."/>
            <person name="Levesque C.A."/>
            <person name="Hambleton S."/>
        </authorList>
    </citation>
    <scope>NUCLEOTIDE SEQUENCE</scope>
    <source>
        <strain evidence="5">DAOMC 238032</strain>
    </source>
</reference>
<proteinExistence type="predicted"/>
<dbReference type="Gene3D" id="3.40.630.30">
    <property type="match status" value="1"/>
</dbReference>